<reference evidence="3" key="2">
    <citation type="submission" date="2020-05" db="UniProtKB">
        <authorList>
            <consortium name="EnsemblMetazoa"/>
        </authorList>
    </citation>
    <scope>IDENTIFICATION</scope>
</reference>
<reference evidence="2 4" key="1">
    <citation type="journal article" date="2014" name="BMC Genomics">
        <title>Genome sequence of Anopheles sinensis provides insight into genetics basis of mosquito competence for malaria parasites.</title>
        <authorList>
            <person name="Zhou D."/>
            <person name="Zhang D."/>
            <person name="Ding G."/>
            <person name="Shi L."/>
            <person name="Hou Q."/>
            <person name="Ye Y."/>
            <person name="Xu Y."/>
            <person name="Zhou H."/>
            <person name="Xiong C."/>
            <person name="Li S."/>
            <person name="Yu J."/>
            <person name="Hong S."/>
            <person name="Yu X."/>
            <person name="Zou P."/>
            <person name="Chen C."/>
            <person name="Chang X."/>
            <person name="Wang W."/>
            <person name="Lv Y."/>
            <person name="Sun Y."/>
            <person name="Ma L."/>
            <person name="Shen B."/>
            <person name="Zhu C."/>
        </authorList>
    </citation>
    <scope>NUCLEOTIDE SEQUENCE [LARGE SCALE GENOMIC DNA]</scope>
</reference>
<dbReference type="EnsemblMetazoa" id="ASIC017372-RA">
    <property type="protein sequence ID" value="ASIC017372-PA"/>
    <property type="gene ID" value="ASIC017372"/>
</dbReference>
<evidence type="ECO:0000313" key="2">
    <source>
        <dbReference type="EMBL" id="KFB49262.1"/>
    </source>
</evidence>
<keyword evidence="2" id="KW-0347">Helicase</keyword>
<dbReference type="VEuPathDB" id="VectorBase:ASIC017372"/>
<dbReference type="AlphaFoldDB" id="A0A084WGB8"/>
<dbReference type="VEuPathDB" id="VectorBase:ASIS009677"/>
<sequence length="167" mass="18175">MNYSAALEINSTPPPRVPTAPRASVGGTGFIVASDLEGLRGEAPHNIAQESVDSGFDLSTVPPTNLPCDFGHAETFRFTQLSSGVLLCSAPLRPGWFMERVDFPIAIDERRFTSSRLDWNSPTAPKYKSTKHFLLLILHPPGSSGDPEVRFAVVYRCSGPPMGSDWD</sequence>
<organism evidence="2">
    <name type="scientific">Anopheles sinensis</name>
    <name type="common">Mosquito</name>
    <dbReference type="NCBI Taxonomy" id="74873"/>
    <lineage>
        <taxon>Eukaryota</taxon>
        <taxon>Metazoa</taxon>
        <taxon>Ecdysozoa</taxon>
        <taxon>Arthropoda</taxon>
        <taxon>Hexapoda</taxon>
        <taxon>Insecta</taxon>
        <taxon>Pterygota</taxon>
        <taxon>Neoptera</taxon>
        <taxon>Endopterygota</taxon>
        <taxon>Diptera</taxon>
        <taxon>Nematocera</taxon>
        <taxon>Culicoidea</taxon>
        <taxon>Culicidae</taxon>
        <taxon>Anophelinae</taxon>
        <taxon>Anopheles</taxon>
    </lineage>
</organism>
<keyword evidence="4" id="KW-1185">Reference proteome</keyword>
<feature type="region of interest" description="Disordered" evidence="1">
    <location>
        <begin position="1"/>
        <end position="23"/>
    </location>
</feature>
<evidence type="ECO:0000256" key="1">
    <source>
        <dbReference type="SAM" id="MobiDB-lite"/>
    </source>
</evidence>
<evidence type="ECO:0000313" key="3">
    <source>
        <dbReference type="EnsemblMetazoa" id="ASIC017372-PA"/>
    </source>
</evidence>
<proteinExistence type="predicted"/>
<keyword evidence="2" id="KW-0067">ATP-binding</keyword>
<dbReference type="EMBL" id="ATLV01023516">
    <property type="status" value="NOT_ANNOTATED_CDS"/>
    <property type="molecule type" value="Genomic_DNA"/>
</dbReference>
<protein>
    <submittedName>
        <fullName evidence="2 3">Helicase protein</fullName>
    </submittedName>
</protein>
<accession>A0A084WGB8</accession>
<keyword evidence="2" id="KW-0547">Nucleotide-binding</keyword>
<evidence type="ECO:0000313" key="4">
    <source>
        <dbReference type="Proteomes" id="UP000030765"/>
    </source>
</evidence>
<keyword evidence="2" id="KW-0378">Hydrolase</keyword>
<dbReference type="EMBL" id="KE525344">
    <property type="protein sequence ID" value="KFB49262.1"/>
    <property type="molecule type" value="Genomic_DNA"/>
</dbReference>
<dbReference type="GO" id="GO:0004386">
    <property type="term" value="F:helicase activity"/>
    <property type="evidence" value="ECO:0007669"/>
    <property type="project" value="UniProtKB-KW"/>
</dbReference>
<gene>
    <name evidence="2" type="ORF">ZHAS_00017372</name>
</gene>
<dbReference type="Proteomes" id="UP000030765">
    <property type="component" value="Unassembled WGS sequence"/>
</dbReference>
<name>A0A084WGB8_ANOSI</name>